<proteinExistence type="predicted"/>
<keyword evidence="2" id="KW-1185">Reference proteome</keyword>
<dbReference type="Proteomes" id="UP000499080">
    <property type="component" value="Unassembled WGS sequence"/>
</dbReference>
<organism evidence="1 2">
    <name type="scientific">Araneus ventricosus</name>
    <name type="common">Orbweaver spider</name>
    <name type="synonym">Epeira ventricosa</name>
    <dbReference type="NCBI Taxonomy" id="182803"/>
    <lineage>
        <taxon>Eukaryota</taxon>
        <taxon>Metazoa</taxon>
        <taxon>Ecdysozoa</taxon>
        <taxon>Arthropoda</taxon>
        <taxon>Chelicerata</taxon>
        <taxon>Arachnida</taxon>
        <taxon>Araneae</taxon>
        <taxon>Araneomorphae</taxon>
        <taxon>Entelegynae</taxon>
        <taxon>Araneoidea</taxon>
        <taxon>Araneidae</taxon>
        <taxon>Araneus</taxon>
    </lineage>
</organism>
<name>A0A4Y2CL01_ARAVE</name>
<dbReference type="AlphaFoldDB" id="A0A4Y2CL01"/>
<sequence length="122" mass="14007">MGHRGNPHLWKPTLLCSANLIFQQRNAQFLFSGVSRSTYSAYQSDKLIYARNSPKKKERREIFAPVTDFPCVSGRCRQAAAEYEVTSSPANIRITDFRVTVRAYKEMNFLRVPLFLNAIMEA</sequence>
<evidence type="ECO:0000313" key="1">
    <source>
        <dbReference type="EMBL" id="GBM05092.1"/>
    </source>
</evidence>
<gene>
    <name evidence="1" type="ORF">AVEN_210801_1</name>
</gene>
<reference evidence="1 2" key="1">
    <citation type="journal article" date="2019" name="Sci. Rep.">
        <title>Orb-weaving spider Araneus ventricosus genome elucidates the spidroin gene catalogue.</title>
        <authorList>
            <person name="Kono N."/>
            <person name="Nakamura H."/>
            <person name="Ohtoshi R."/>
            <person name="Moran D.A.P."/>
            <person name="Shinohara A."/>
            <person name="Yoshida Y."/>
            <person name="Fujiwara M."/>
            <person name="Mori M."/>
            <person name="Tomita M."/>
            <person name="Arakawa K."/>
        </authorList>
    </citation>
    <scope>NUCLEOTIDE SEQUENCE [LARGE SCALE GENOMIC DNA]</scope>
</reference>
<dbReference type="EMBL" id="BGPR01000211">
    <property type="protein sequence ID" value="GBM05092.1"/>
    <property type="molecule type" value="Genomic_DNA"/>
</dbReference>
<protein>
    <submittedName>
        <fullName evidence="1">Uncharacterized protein</fullName>
    </submittedName>
</protein>
<comment type="caution">
    <text evidence="1">The sequence shown here is derived from an EMBL/GenBank/DDBJ whole genome shotgun (WGS) entry which is preliminary data.</text>
</comment>
<evidence type="ECO:0000313" key="2">
    <source>
        <dbReference type="Proteomes" id="UP000499080"/>
    </source>
</evidence>
<accession>A0A4Y2CL01</accession>